<keyword evidence="4" id="KW-1185">Reference proteome</keyword>
<gene>
    <name evidence="3" type="primary">spoIID</name>
    <name evidence="3" type="ORF">WMO26_07910</name>
</gene>
<name>A0ABV1E0A9_9FIRM</name>
<evidence type="ECO:0000313" key="4">
    <source>
        <dbReference type="Proteomes" id="UP001489509"/>
    </source>
</evidence>
<reference evidence="3 4" key="1">
    <citation type="submission" date="2024-03" db="EMBL/GenBank/DDBJ databases">
        <title>Human intestinal bacterial collection.</title>
        <authorList>
            <person name="Pauvert C."/>
            <person name="Hitch T.C.A."/>
            <person name="Clavel T."/>
        </authorList>
    </citation>
    <scope>NUCLEOTIDE SEQUENCE [LARGE SCALE GENOMIC DNA]</scope>
    <source>
        <strain evidence="3 4">CLA-JM-H44</strain>
    </source>
</reference>
<dbReference type="Pfam" id="PF08486">
    <property type="entry name" value="SpoIID"/>
    <property type="match status" value="1"/>
</dbReference>
<sequence length="336" mass="35747">MKRYLCLALALLICMLFLPLMAGTNLFSQPQGQSPSPTKPEDTFLLLDEADGKVLTVSAYDYLCGAVAAEMPPSFHTEALKAQAVAAYTGAYRKREQQKASPDPSLQGAYFTVNTAQKEGYIPKEQAQAQWGDSFSAAWERIEAAVKEVSGKLLVYEGEPILAVYHAISGGVTETAGVYWGNDVAYLQSVESPGDTLAPEYQTQVSFGAADLQSALLTAFPDLTLPEDTAAWFGEAQLSPAGTVTSIAVGSGTLSGRQIREALGLRSANFSILAADGVFTFTVKGYGHGVGMSQYGADYMARQGTKWQDILTHYYKGASILSVEEQAAAVSSGVSA</sequence>
<accession>A0ABV1E0A9</accession>
<keyword evidence="1" id="KW-0732">Signal</keyword>
<evidence type="ECO:0000256" key="1">
    <source>
        <dbReference type="SAM" id="SignalP"/>
    </source>
</evidence>
<dbReference type="NCBIfam" id="TIGR02669">
    <property type="entry name" value="SpoIID_LytB"/>
    <property type="match status" value="1"/>
</dbReference>
<feature type="signal peptide" evidence="1">
    <location>
        <begin position="1"/>
        <end position="22"/>
    </location>
</feature>
<dbReference type="RefSeq" id="WP_349219406.1">
    <property type="nucleotide sequence ID" value="NZ_JBBMFD010000012.1"/>
</dbReference>
<dbReference type="InterPro" id="IPR013693">
    <property type="entry name" value="SpoIID/LytB_N"/>
</dbReference>
<dbReference type="Proteomes" id="UP001489509">
    <property type="component" value="Unassembled WGS sequence"/>
</dbReference>
<feature type="domain" description="Sporulation stage II protein D amidase enhancer LytB N-terminal" evidence="2">
    <location>
        <begin position="53"/>
        <end position="156"/>
    </location>
</feature>
<organism evidence="3 4">
    <name type="scientific">Solibaculum intestinale</name>
    <dbReference type="NCBI Taxonomy" id="3133165"/>
    <lineage>
        <taxon>Bacteria</taxon>
        <taxon>Bacillati</taxon>
        <taxon>Bacillota</taxon>
        <taxon>Clostridia</taxon>
        <taxon>Eubacteriales</taxon>
        <taxon>Oscillospiraceae</taxon>
        <taxon>Solibaculum</taxon>
    </lineage>
</organism>
<protein>
    <submittedName>
        <fullName evidence="3">Stage II sporulation protein D</fullName>
    </submittedName>
</protein>
<dbReference type="InterPro" id="IPR013486">
    <property type="entry name" value="SpoIID/LytB"/>
</dbReference>
<feature type="chain" id="PRO_5047418268" evidence="1">
    <location>
        <begin position="23"/>
        <end position="336"/>
    </location>
</feature>
<evidence type="ECO:0000313" key="3">
    <source>
        <dbReference type="EMBL" id="MEQ2440746.1"/>
    </source>
</evidence>
<dbReference type="NCBIfam" id="TIGR02870">
    <property type="entry name" value="spore_II_D"/>
    <property type="match status" value="1"/>
</dbReference>
<comment type="caution">
    <text evidence="3">The sequence shown here is derived from an EMBL/GenBank/DDBJ whole genome shotgun (WGS) entry which is preliminary data.</text>
</comment>
<proteinExistence type="predicted"/>
<dbReference type="EMBL" id="JBBMFD010000012">
    <property type="protein sequence ID" value="MEQ2440746.1"/>
    <property type="molecule type" value="Genomic_DNA"/>
</dbReference>
<evidence type="ECO:0000259" key="2">
    <source>
        <dbReference type="Pfam" id="PF08486"/>
    </source>
</evidence>
<dbReference type="InterPro" id="IPR014225">
    <property type="entry name" value="Spore_II_D_firmicutes"/>
</dbReference>